<accession>A0ABR7LXG1</accession>
<dbReference type="RefSeq" id="WP_187246593.1">
    <property type="nucleotide sequence ID" value="NZ_BAAAOK010000025.1"/>
</dbReference>
<sequence>MRAGRPGERDDPREGPVRDRERRPLRDRERRVREEPELDRERPVRDREEPVRDREGRPPRRGRRVTAPLAAKLAARYVEEMTGKEPEGITSLERDDDGLWHIGVEVLELHRVPDTTDILALYEAELDEDGELIAYRRTHRYSRAQVLEE</sequence>
<dbReference type="EMBL" id="JABVEC010000028">
    <property type="protein sequence ID" value="MBC6469546.1"/>
    <property type="molecule type" value="Genomic_DNA"/>
</dbReference>
<reference evidence="2 3" key="1">
    <citation type="submission" date="2020-06" db="EMBL/GenBank/DDBJ databases">
        <title>Actinomadura xiongansis sp. nov., isolated from soil of Baiyangdian.</title>
        <authorList>
            <person name="Zhang X."/>
        </authorList>
    </citation>
    <scope>NUCLEOTIDE SEQUENCE [LARGE SCALE GENOMIC DNA]</scope>
    <source>
        <strain evidence="2 3">HBUM206468</strain>
    </source>
</reference>
<protein>
    <submittedName>
        <fullName evidence="2">Gas vesicle protein</fullName>
    </submittedName>
</protein>
<name>A0ABR7LXG1_9ACTN</name>
<evidence type="ECO:0000313" key="3">
    <source>
        <dbReference type="Proteomes" id="UP000805614"/>
    </source>
</evidence>
<dbReference type="Proteomes" id="UP000805614">
    <property type="component" value="Unassembled WGS sequence"/>
</dbReference>
<evidence type="ECO:0000256" key="1">
    <source>
        <dbReference type="SAM" id="MobiDB-lite"/>
    </source>
</evidence>
<feature type="compositionally biased region" description="Basic and acidic residues" evidence="1">
    <location>
        <begin position="1"/>
        <end position="58"/>
    </location>
</feature>
<dbReference type="Pfam" id="PF05800">
    <property type="entry name" value="GvpO"/>
    <property type="match status" value="1"/>
</dbReference>
<dbReference type="InterPro" id="IPR008634">
    <property type="entry name" value="Gas-vesicle_GvpO"/>
</dbReference>
<proteinExistence type="predicted"/>
<feature type="region of interest" description="Disordered" evidence="1">
    <location>
        <begin position="1"/>
        <end position="66"/>
    </location>
</feature>
<evidence type="ECO:0000313" key="2">
    <source>
        <dbReference type="EMBL" id="MBC6469546.1"/>
    </source>
</evidence>
<gene>
    <name evidence="2" type="ORF">HKK74_29240</name>
</gene>
<organism evidence="2 3">
    <name type="scientific">Actinomadura alba</name>
    <dbReference type="NCBI Taxonomy" id="406431"/>
    <lineage>
        <taxon>Bacteria</taxon>
        <taxon>Bacillati</taxon>
        <taxon>Actinomycetota</taxon>
        <taxon>Actinomycetes</taxon>
        <taxon>Streptosporangiales</taxon>
        <taxon>Thermomonosporaceae</taxon>
        <taxon>Actinomadura</taxon>
    </lineage>
</organism>
<keyword evidence="3" id="KW-1185">Reference proteome</keyword>
<comment type="caution">
    <text evidence="2">The sequence shown here is derived from an EMBL/GenBank/DDBJ whole genome shotgun (WGS) entry which is preliminary data.</text>
</comment>